<reference evidence="2" key="1">
    <citation type="submission" date="2022-02" db="EMBL/GenBank/DDBJ databases">
        <title>Corynebacterium sp. from urogenital microbiome.</title>
        <authorList>
            <person name="Cappelli E.A."/>
            <person name="Ribeiro T.G."/>
            <person name="Peixe L."/>
        </authorList>
    </citation>
    <scope>NUCLEOTIDE SEQUENCE</scope>
    <source>
        <strain evidence="2">C8Ua_172</strain>
    </source>
</reference>
<comment type="caution">
    <text evidence="2">The sequence shown here is derived from an EMBL/GenBank/DDBJ whole genome shotgun (WGS) entry which is preliminary data.</text>
</comment>
<dbReference type="PANTHER" id="PTHR34846:SF5">
    <property type="entry name" value="CARBOXYMUCONOLACTONE DECARBOXYLASE-LIKE DOMAIN-CONTAINING PROTEIN"/>
    <property type="match status" value="1"/>
</dbReference>
<dbReference type="GO" id="GO:0051920">
    <property type="term" value="F:peroxiredoxin activity"/>
    <property type="evidence" value="ECO:0007669"/>
    <property type="project" value="InterPro"/>
</dbReference>
<sequence length="190" mass="20858">MAELNFPLKKLPINTATRPGPGKPGEVAVLARLADRIGGLVQGSKTLNLFPAVGRARRNFLPWLVYSGMLMPFGILSRKESELVILRVAALRGADYELEHHKRLGKKAGLTAADIEAVQQAEHGLTGRRGALLAAADDIIRHRQISDEVYAELMRYISEKELTALLLLVTNYDGLATLMDVLNIPLDEPK</sequence>
<dbReference type="RefSeq" id="WP_269965710.1">
    <property type="nucleotide sequence ID" value="NZ_JAKMUS010000010.1"/>
</dbReference>
<gene>
    <name evidence="2" type="ORF">L8U60_07305</name>
</gene>
<proteinExistence type="predicted"/>
<evidence type="ECO:0000313" key="3">
    <source>
        <dbReference type="Proteomes" id="UP001146468"/>
    </source>
</evidence>
<dbReference type="PANTHER" id="PTHR34846">
    <property type="entry name" value="4-CARBOXYMUCONOLACTONE DECARBOXYLASE FAMILY PROTEIN (AFU_ORTHOLOGUE AFUA_6G11590)"/>
    <property type="match status" value="1"/>
</dbReference>
<dbReference type="EMBL" id="JAKMUS010000010">
    <property type="protein sequence ID" value="MCZ9294289.1"/>
    <property type="molecule type" value="Genomic_DNA"/>
</dbReference>
<keyword evidence="3" id="KW-1185">Reference proteome</keyword>
<name>A0A9X3RJB7_9CORY</name>
<protein>
    <submittedName>
        <fullName evidence="2">Carboxymuconolactone decarboxylase family protein</fullName>
    </submittedName>
</protein>
<dbReference type="Proteomes" id="UP001146468">
    <property type="component" value="Unassembled WGS sequence"/>
</dbReference>
<organism evidence="2 3">
    <name type="scientific">Corynebacterium meitnerae</name>
    <dbReference type="NCBI Taxonomy" id="2913498"/>
    <lineage>
        <taxon>Bacteria</taxon>
        <taxon>Bacillati</taxon>
        <taxon>Actinomycetota</taxon>
        <taxon>Actinomycetes</taxon>
        <taxon>Mycobacteriales</taxon>
        <taxon>Corynebacteriaceae</taxon>
        <taxon>Corynebacterium</taxon>
    </lineage>
</organism>
<dbReference type="InterPro" id="IPR029032">
    <property type="entry name" value="AhpD-like"/>
</dbReference>
<evidence type="ECO:0000313" key="2">
    <source>
        <dbReference type="EMBL" id="MCZ9294289.1"/>
    </source>
</evidence>
<dbReference type="AlphaFoldDB" id="A0A9X3RJB7"/>
<dbReference type="Pfam" id="PF02627">
    <property type="entry name" value="CMD"/>
    <property type="match status" value="1"/>
</dbReference>
<accession>A0A9X3RJB7</accession>
<evidence type="ECO:0000259" key="1">
    <source>
        <dbReference type="Pfam" id="PF02627"/>
    </source>
</evidence>
<feature type="domain" description="Carboxymuconolactone decarboxylase-like" evidence="1">
    <location>
        <begin position="74"/>
        <end position="122"/>
    </location>
</feature>
<dbReference type="InterPro" id="IPR003779">
    <property type="entry name" value="CMD-like"/>
</dbReference>
<dbReference type="SUPFAM" id="SSF69118">
    <property type="entry name" value="AhpD-like"/>
    <property type="match status" value="1"/>
</dbReference>
<dbReference type="Gene3D" id="1.20.1290.10">
    <property type="entry name" value="AhpD-like"/>
    <property type="match status" value="1"/>
</dbReference>